<dbReference type="AlphaFoldDB" id="A0A9X6MQN5"/>
<dbReference type="Gene3D" id="1.10.260.40">
    <property type="entry name" value="lambda repressor-like DNA-binding domains"/>
    <property type="match status" value="1"/>
</dbReference>
<dbReference type="CDD" id="cd00093">
    <property type="entry name" value="HTH_XRE"/>
    <property type="match status" value="1"/>
</dbReference>
<dbReference type="Proteomes" id="UP000195160">
    <property type="component" value="Unassembled WGS sequence"/>
</dbReference>
<dbReference type="PROSITE" id="PS50943">
    <property type="entry name" value="HTH_CROC1"/>
    <property type="match status" value="1"/>
</dbReference>
<evidence type="ECO:0000313" key="3">
    <source>
        <dbReference type="Proteomes" id="UP000195160"/>
    </source>
</evidence>
<protein>
    <submittedName>
        <fullName evidence="2">Transcriptional regulator</fullName>
    </submittedName>
</protein>
<dbReference type="EMBL" id="MOOV01000286">
    <property type="protein sequence ID" value="OUB84128.1"/>
    <property type="molecule type" value="Genomic_DNA"/>
</dbReference>
<evidence type="ECO:0000259" key="1">
    <source>
        <dbReference type="PROSITE" id="PS50943"/>
    </source>
</evidence>
<dbReference type="SUPFAM" id="SSF47413">
    <property type="entry name" value="lambda repressor-like DNA-binding domains"/>
    <property type="match status" value="1"/>
</dbReference>
<proteinExistence type="predicted"/>
<sequence>MKNKINYPQKNLYKEIASYCGVTERYIRMIDQKERTPSMETAKKIAKFFDMNIDDIFFSNKSNFKFFLAACWSEKNNNKEVS</sequence>
<evidence type="ECO:0000313" key="2">
    <source>
        <dbReference type="EMBL" id="OUB84128.1"/>
    </source>
</evidence>
<organism evidence="2 3">
    <name type="scientific">Bacillus thuringiensis subsp. medellin</name>
    <dbReference type="NCBI Taxonomy" id="79672"/>
    <lineage>
        <taxon>Bacteria</taxon>
        <taxon>Bacillati</taxon>
        <taxon>Bacillota</taxon>
        <taxon>Bacilli</taxon>
        <taxon>Bacillales</taxon>
        <taxon>Bacillaceae</taxon>
        <taxon>Bacillus</taxon>
        <taxon>Bacillus cereus group</taxon>
    </lineage>
</organism>
<feature type="domain" description="HTH cro/C1-type" evidence="1">
    <location>
        <begin position="14"/>
        <end position="56"/>
    </location>
</feature>
<reference evidence="2 3" key="1">
    <citation type="submission" date="2016-10" db="EMBL/GenBank/DDBJ databases">
        <title>Comparative genomics of Bacillus thuringiensis reveals a path to pathogens against multiple invertebrate hosts.</title>
        <authorList>
            <person name="Zheng J."/>
            <person name="Gao Q."/>
            <person name="Liu H."/>
            <person name="Peng D."/>
            <person name="Ruan L."/>
            <person name="Sun M."/>
        </authorList>
    </citation>
    <scope>NUCLEOTIDE SEQUENCE [LARGE SCALE GENOMIC DNA]</scope>
    <source>
        <strain evidence="2">T30001</strain>
    </source>
</reference>
<accession>A0A9X6MQN5</accession>
<dbReference type="InterPro" id="IPR010982">
    <property type="entry name" value="Lambda_DNA-bd_dom_sf"/>
</dbReference>
<dbReference type="GO" id="GO:0003677">
    <property type="term" value="F:DNA binding"/>
    <property type="evidence" value="ECO:0007669"/>
    <property type="project" value="InterPro"/>
</dbReference>
<name>A0A9X6MQN5_BACTV</name>
<dbReference type="Pfam" id="PF01381">
    <property type="entry name" value="HTH_3"/>
    <property type="match status" value="1"/>
</dbReference>
<dbReference type="InterPro" id="IPR001387">
    <property type="entry name" value="Cro/C1-type_HTH"/>
</dbReference>
<dbReference type="RefSeq" id="WP_012261508.1">
    <property type="nucleotide sequence ID" value="NZ_MOOV01000286.1"/>
</dbReference>
<gene>
    <name evidence="2" type="ORF">BK784_35900</name>
</gene>
<comment type="caution">
    <text evidence="2">The sequence shown here is derived from an EMBL/GenBank/DDBJ whole genome shotgun (WGS) entry which is preliminary data.</text>
</comment>